<sequence>DLNWGHHWTVERILQGSPQPRTKYSYNGTHIVIFNPSLICILLYILLGSLSIVTVCGNLLVIISIIYFKQLHIPTNYLILSLAVADVLVGILVFPCNMAFTVTQCWYYEDLFCKVRGSFDVTLSTASILNLSCISVDRYFAVCQPLTYKSKITHRVVVAMILASWGVAALIGIGLIAAGFNQGKCEESCLMDALISTTLGCIFSFYIPVIIMLCIYLKIFLVAQRQANKIQNTTCQNVKSRGAVSKMERKSTKTLATVMGVFLLCWTPYFLCMIVQPLTYKVTPIAVVETLNWFTLSNSTLNPFIYAFFYSWFRSAFRMIISGKICQGDFTNSKLY</sequence>
<feature type="transmembrane region" description="Helical" evidence="11">
    <location>
        <begin position="156"/>
        <end position="181"/>
    </location>
</feature>
<dbReference type="GO" id="GO:0016907">
    <property type="term" value="F:G protein-coupled acetylcholine receptor activity"/>
    <property type="evidence" value="ECO:0007669"/>
    <property type="project" value="UniProtKB-UniRule"/>
</dbReference>
<accession>A0A3Q3JWB6</accession>
<keyword evidence="2 10" id="KW-0812">Transmembrane</keyword>
<dbReference type="Gene3D" id="1.20.1070.10">
    <property type="entry name" value="Rhodopsin 7-helix transmembrane proteins"/>
    <property type="match status" value="1"/>
</dbReference>
<dbReference type="PROSITE" id="PS00237">
    <property type="entry name" value="G_PROTEIN_RECEP_F1_1"/>
    <property type="match status" value="1"/>
</dbReference>
<evidence type="ECO:0000256" key="3">
    <source>
        <dbReference type="ARBA" id="ARBA00022989"/>
    </source>
</evidence>
<comment type="caution">
    <text evidence="11">Lacks conserved residue(s) required for the propagation of feature annotation.</text>
</comment>
<evidence type="ECO:0000256" key="8">
    <source>
        <dbReference type="ARBA" id="ARBA00023224"/>
    </source>
</evidence>
<evidence type="ECO:0000256" key="5">
    <source>
        <dbReference type="ARBA" id="ARBA00023040"/>
    </source>
</evidence>
<dbReference type="SUPFAM" id="SSF81321">
    <property type="entry name" value="Family A G protein-coupled receptor-like"/>
    <property type="match status" value="1"/>
</dbReference>
<feature type="transmembrane region" description="Helical" evidence="11">
    <location>
        <begin position="41"/>
        <end position="68"/>
    </location>
</feature>
<dbReference type="GO" id="GO:0045211">
    <property type="term" value="C:postsynaptic membrane"/>
    <property type="evidence" value="ECO:0007669"/>
    <property type="project" value="UniProtKB-SubCell"/>
</dbReference>
<evidence type="ECO:0000313" key="14">
    <source>
        <dbReference type="Proteomes" id="UP000261600"/>
    </source>
</evidence>
<keyword evidence="8 10" id="KW-0807">Transducer</keyword>
<evidence type="ECO:0000313" key="13">
    <source>
        <dbReference type="Ensembl" id="ENSMALP00000025183.1"/>
    </source>
</evidence>
<dbReference type="InterPro" id="IPR050569">
    <property type="entry name" value="TAAR"/>
</dbReference>
<evidence type="ECO:0000256" key="11">
    <source>
        <dbReference type="RuleBase" id="RU361191"/>
    </source>
</evidence>
<protein>
    <recommendedName>
        <fullName evidence="11">Muscarinic acetylcholine receptor</fullName>
    </recommendedName>
</protein>
<keyword evidence="4 11" id="KW-0770">Synapse</keyword>
<dbReference type="PANTHER" id="PTHR24249">
    <property type="entry name" value="HISTAMINE RECEPTOR-RELATED G-PROTEIN COUPLED RECEPTOR"/>
    <property type="match status" value="1"/>
</dbReference>
<reference evidence="13" key="2">
    <citation type="submission" date="2025-09" db="UniProtKB">
        <authorList>
            <consortium name="Ensembl"/>
        </authorList>
    </citation>
    <scope>IDENTIFICATION</scope>
</reference>
<evidence type="ECO:0000256" key="1">
    <source>
        <dbReference type="ARBA" id="ARBA00022475"/>
    </source>
</evidence>
<keyword evidence="9 11" id="KW-0628">Postsynaptic cell membrane</keyword>
<dbReference type="Proteomes" id="UP000261600">
    <property type="component" value="Unplaced"/>
</dbReference>
<dbReference type="FunFam" id="1.20.1070.10:FF:000279">
    <property type="entry name" value="Trace amine-associated receptor 16f"/>
    <property type="match status" value="1"/>
</dbReference>
<name>A0A3Q3JWB6_MONAL</name>
<dbReference type="InterPro" id="IPR017452">
    <property type="entry name" value="GPCR_Rhodpsn_7TM"/>
</dbReference>
<keyword evidence="6 11" id="KW-0472">Membrane</keyword>
<keyword evidence="5 10" id="KW-0297">G-protein coupled receptor</keyword>
<dbReference type="PROSITE" id="PS50262">
    <property type="entry name" value="G_PROTEIN_RECEP_F1_2"/>
    <property type="match status" value="1"/>
</dbReference>
<feature type="transmembrane region" description="Helical" evidence="11">
    <location>
        <begin position="193"/>
        <end position="217"/>
    </location>
</feature>
<dbReference type="AlphaFoldDB" id="A0A3Q3JWB6"/>
<keyword evidence="14" id="KW-1185">Reference proteome</keyword>
<feature type="domain" description="G-protein coupled receptors family 1 profile" evidence="12">
    <location>
        <begin position="57"/>
        <end position="306"/>
    </location>
</feature>
<feature type="transmembrane region" description="Helical" evidence="11">
    <location>
        <begin position="255"/>
        <end position="279"/>
    </location>
</feature>
<keyword evidence="1 11" id="KW-1003">Cell membrane</keyword>
<comment type="similarity">
    <text evidence="11">Belongs to the G-protein coupled receptor 1 family. Muscarinic acetylcholine receptor subfamily.</text>
</comment>
<dbReference type="SMART" id="SM01381">
    <property type="entry name" value="7TM_GPCR_Srsx"/>
    <property type="match status" value="1"/>
</dbReference>
<dbReference type="InterPro" id="IPR000276">
    <property type="entry name" value="GPCR_Rhodpsn"/>
</dbReference>
<dbReference type="PANTHER" id="PTHR24249:SF415">
    <property type="entry name" value="TRACE AMINE-ASSOCIATED RECEPTOR 1"/>
    <property type="match status" value="1"/>
</dbReference>
<feature type="transmembrane region" description="Helical" evidence="11">
    <location>
        <begin position="74"/>
        <end position="94"/>
    </location>
</feature>
<dbReference type="PRINTS" id="PR00237">
    <property type="entry name" value="GPCRRHODOPSN"/>
</dbReference>
<dbReference type="Ensembl" id="ENSMALT00000025654.1">
    <property type="protein sequence ID" value="ENSMALP00000025183.1"/>
    <property type="gene ID" value="ENSMALG00000017525.1"/>
</dbReference>
<evidence type="ECO:0000256" key="2">
    <source>
        <dbReference type="ARBA" id="ARBA00022692"/>
    </source>
</evidence>
<keyword evidence="3 11" id="KW-1133">Transmembrane helix</keyword>
<dbReference type="Pfam" id="PF00001">
    <property type="entry name" value="7tm_1"/>
    <property type="match status" value="1"/>
</dbReference>
<dbReference type="GO" id="GO:0001594">
    <property type="term" value="F:trace-amine receptor activity"/>
    <property type="evidence" value="ECO:0007669"/>
    <property type="project" value="TreeGrafter"/>
</dbReference>
<comment type="function">
    <text evidence="11">The muscarinic acetylcholine receptor mediates various cellular responses, including inhibition of adenylate cyclase, breakdown of phosphoinositides and modulation of potassium channels through the action of G proteins.</text>
</comment>
<dbReference type="CDD" id="cd15314">
    <property type="entry name" value="7tmA_TAAR1"/>
    <property type="match status" value="1"/>
</dbReference>
<evidence type="ECO:0000256" key="9">
    <source>
        <dbReference type="ARBA" id="ARBA00023257"/>
    </source>
</evidence>
<evidence type="ECO:0000259" key="12">
    <source>
        <dbReference type="PROSITE" id="PS50262"/>
    </source>
</evidence>
<comment type="subcellular location">
    <subcellularLocation>
        <location evidence="11">Cell membrane</location>
        <topology evidence="11">Multi-pass membrane protein</topology>
    </subcellularLocation>
    <subcellularLocation>
        <location evidence="11">Postsynaptic cell membrane</location>
        <topology evidence="11">Multi-pass membrane protein</topology>
    </subcellularLocation>
</comment>
<evidence type="ECO:0000256" key="7">
    <source>
        <dbReference type="ARBA" id="ARBA00023170"/>
    </source>
</evidence>
<dbReference type="PRINTS" id="PR00243">
    <property type="entry name" value="MUSCARINICR"/>
</dbReference>
<evidence type="ECO:0000256" key="4">
    <source>
        <dbReference type="ARBA" id="ARBA00023018"/>
    </source>
</evidence>
<keyword evidence="7 10" id="KW-0675">Receptor</keyword>
<organism evidence="13 14">
    <name type="scientific">Monopterus albus</name>
    <name type="common">Swamp eel</name>
    <dbReference type="NCBI Taxonomy" id="43700"/>
    <lineage>
        <taxon>Eukaryota</taxon>
        <taxon>Metazoa</taxon>
        <taxon>Chordata</taxon>
        <taxon>Craniata</taxon>
        <taxon>Vertebrata</taxon>
        <taxon>Euteleostomi</taxon>
        <taxon>Actinopterygii</taxon>
        <taxon>Neopterygii</taxon>
        <taxon>Teleostei</taxon>
        <taxon>Neoteleostei</taxon>
        <taxon>Acanthomorphata</taxon>
        <taxon>Anabantaria</taxon>
        <taxon>Synbranchiformes</taxon>
        <taxon>Synbranchidae</taxon>
        <taxon>Monopterus</taxon>
    </lineage>
</organism>
<evidence type="ECO:0000256" key="10">
    <source>
        <dbReference type="RuleBase" id="RU000688"/>
    </source>
</evidence>
<evidence type="ECO:0000256" key="6">
    <source>
        <dbReference type="ARBA" id="ARBA00023136"/>
    </source>
</evidence>
<feature type="transmembrane region" description="Helical" evidence="11">
    <location>
        <begin position="291"/>
        <end position="313"/>
    </location>
</feature>
<proteinExistence type="inferred from homology"/>
<reference evidence="13" key="1">
    <citation type="submission" date="2025-08" db="UniProtKB">
        <authorList>
            <consortium name="Ensembl"/>
        </authorList>
    </citation>
    <scope>IDENTIFICATION</scope>
</reference>
<dbReference type="InterPro" id="IPR000995">
    <property type="entry name" value="Musac_Ach_rcpt"/>
</dbReference>